<feature type="transmembrane region" description="Helical" evidence="8">
    <location>
        <begin position="27"/>
        <end position="60"/>
    </location>
</feature>
<evidence type="ECO:0000313" key="9">
    <source>
        <dbReference type="EMBL" id="SNS72914.1"/>
    </source>
</evidence>
<keyword evidence="10" id="KW-1185">Reference proteome</keyword>
<gene>
    <name evidence="9" type="ORF">SAMN05421640_1017</name>
</gene>
<evidence type="ECO:0000256" key="6">
    <source>
        <dbReference type="ARBA" id="ARBA00023136"/>
    </source>
</evidence>
<dbReference type="PIRSF" id="PIRSF016636">
    <property type="entry name" value="AlgI_DltB"/>
    <property type="match status" value="1"/>
</dbReference>
<evidence type="ECO:0000256" key="7">
    <source>
        <dbReference type="PIRNR" id="PIRNR016636"/>
    </source>
</evidence>
<evidence type="ECO:0000256" key="8">
    <source>
        <dbReference type="SAM" id="Phobius"/>
    </source>
</evidence>
<dbReference type="InterPro" id="IPR024194">
    <property type="entry name" value="Ac/AlaTfrase_AlgI/DltB"/>
</dbReference>
<dbReference type="OrthoDB" id="9805788at2"/>
<dbReference type="PANTHER" id="PTHR13285">
    <property type="entry name" value="ACYLTRANSFERASE"/>
    <property type="match status" value="1"/>
</dbReference>
<keyword evidence="7 9" id="KW-0808">Transferase</keyword>
<dbReference type="InterPro" id="IPR004299">
    <property type="entry name" value="MBOAT_fam"/>
</dbReference>
<dbReference type="Pfam" id="PF03062">
    <property type="entry name" value="MBOAT"/>
    <property type="match status" value="1"/>
</dbReference>
<dbReference type="GO" id="GO:0016746">
    <property type="term" value="F:acyltransferase activity"/>
    <property type="evidence" value="ECO:0007669"/>
    <property type="project" value="UniProtKB-KW"/>
</dbReference>
<keyword evidence="5 8" id="KW-1133">Transmembrane helix</keyword>
<protein>
    <submittedName>
        <fullName evidence="9">Alginate O-acetyltransferase complex protein AlgI</fullName>
    </submittedName>
</protein>
<evidence type="ECO:0000256" key="4">
    <source>
        <dbReference type="ARBA" id="ARBA00022692"/>
    </source>
</evidence>
<name>A0A239GXZ4_EKHLU</name>
<keyword evidence="7" id="KW-0012">Acyltransferase</keyword>
<dbReference type="EMBL" id="FZPD01000002">
    <property type="protein sequence ID" value="SNS72914.1"/>
    <property type="molecule type" value="Genomic_DNA"/>
</dbReference>
<keyword evidence="6 7" id="KW-0472">Membrane</keyword>
<feature type="transmembrane region" description="Helical" evidence="8">
    <location>
        <begin position="332"/>
        <end position="356"/>
    </location>
</feature>
<dbReference type="InterPro" id="IPR051085">
    <property type="entry name" value="MB_O-acyltransferase"/>
</dbReference>
<dbReference type="AlphaFoldDB" id="A0A239GXZ4"/>
<feature type="transmembrane region" description="Helical" evidence="8">
    <location>
        <begin position="304"/>
        <end position="320"/>
    </location>
</feature>
<evidence type="ECO:0000256" key="1">
    <source>
        <dbReference type="ARBA" id="ARBA00004651"/>
    </source>
</evidence>
<proteinExistence type="inferred from homology"/>
<keyword evidence="4 8" id="KW-0812">Transmembrane</keyword>
<comment type="subcellular location">
    <subcellularLocation>
        <location evidence="1">Cell membrane</location>
        <topology evidence="1">Multi-pass membrane protein</topology>
    </subcellularLocation>
</comment>
<keyword evidence="3 7" id="KW-1003">Cell membrane</keyword>
<reference evidence="9 10" key="1">
    <citation type="submission" date="2017-06" db="EMBL/GenBank/DDBJ databases">
        <authorList>
            <person name="Kim H.J."/>
            <person name="Triplett B.A."/>
        </authorList>
    </citation>
    <scope>NUCLEOTIDE SEQUENCE [LARGE SCALE GENOMIC DNA]</scope>
    <source>
        <strain evidence="9 10">DSM 19307</strain>
    </source>
</reference>
<evidence type="ECO:0000256" key="5">
    <source>
        <dbReference type="ARBA" id="ARBA00022989"/>
    </source>
</evidence>
<evidence type="ECO:0000256" key="3">
    <source>
        <dbReference type="ARBA" id="ARBA00022475"/>
    </source>
</evidence>
<evidence type="ECO:0000313" key="10">
    <source>
        <dbReference type="Proteomes" id="UP000198393"/>
    </source>
</evidence>
<feature type="transmembrane region" description="Helical" evidence="8">
    <location>
        <begin position="279"/>
        <end position="298"/>
    </location>
</feature>
<dbReference type="PANTHER" id="PTHR13285:SF18">
    <property type="entry name" value="PROTEIN-CYSTEINE N-PALMITOYLTRANSFERASE RASP"/>
    <property type="match status" value="1"/>
</dbReference>
<comment type="similarity">
    <text evidence="2 7">Belongs to the membrane-bound acyltransferase family.</text>
</comment>
<dbReference type="RefSeq" id="WP_089355785.1">
    <property type="nucleotide sequence ID" value="NZ_FZPD01000002.1"/>
</dbReference>
<accession>A0A239GXZ4</accession>
<sequence>MQVLLIYVLIGAITVGIYWAVKEELQPFVVIAGSVVFFSLHDVFSLLILATTSIITFYLLRRGSGRNFYFSLSFILLSFLFIIFKVGVTIEEGSFSASLPLGMSFYLFRLLHYAIESFKGNLRNTDLKSFMTFMFFLPVMIIGPIIRLGDWSKEMKRRRWNPELFSNGMERILFGFLKITFLGNFLVNAKLSTFIRSFEDEQSWIVNYLECFQYTANSYLQFAGYSDIAVGLSMLFGIRIMENFRFPFLATDINDFWKRWHISLSNWCRDYIFMPVASFSRLTWLAIIASMLVLGLWHELSVRYILWGSFHGVGIVIWNLQDKYFGRKLSDGAMKIYSIFGRIITLHFVIFSFAFVKEESVSESFRILLILVGLD</sequence>
<feature type="transmembrane region" description="Helical" evidence="8">
    <location>
        <begin position="5"/>
        <end position="21"/>
    </location>
</feature>
<organism evidence="9 10">
    <name type="scientific">Ekhidna lutea</name>
    <dbReference type="NCBI Taxonomy" id="447679"/>
    <lineage>
        <taxon>Bacteria</taxon>
        <taxon>Pseudomonadati</taxon>
        <taxon>Bacteroidota</taxon>
        <taxon>Cytophagia</taxon>
        <taxon>Cytophagales</taxon>
        <taxon>Reichenbachiellaceae</taxon>
        <taxon>Ekhidna</taxon>
    </lineage>
</organism>
<dbReference type="GO" id="GO:0005886">
    <property type="term" value="C:plasma membrane"/>
    <property type="evidence" value="ECO:0007669"/>
    <property type="project" value="UniProtKB-SubCell"/>
</dbReference>
<feature type="transmembrane region" description="Helical" evidence="8">
    <location>
        <begin position="67"/>
        <end position="88"/>
    </location>
</feature>
<dbReference type="Proteomes" id="UP000198393">
    <property type="component" value="Unassembled WGS sequence"/>
</dbReference>
<feature type="transmembrane region" description="Helical" evidence="8">
    <location>
        <begin position="127"/>
        <end position="148"/>
    </location>
</feature>
<evidence type="ECO:0000256" key="2">
    <source>
        <dbReference type="ARBA" id="ARBA00010323"/>
    </source>
</evidence>